<evidence type="ECO:0000256" key="1">
    <source>
        <dbReference type="SAM" id="MobiDB-lite"/>
    </source>
</evidence>
<protein>
    <submittedName>
        <fullName evidence="2">Uncharacterized protein</fullName>
    </submittedName>
</protein>
<name>A0A452UCX1_URSMA</name>
<accession>A0A452UCX1</accession>
<dbReference type="GeneTree" id="ENSGT00960000190528"/>
<sequence>MSTEPLSAEASLSSDSQRLGEGKDPTPSMLGLCGSLASIPSCKSLASFKSNECLVTPAEERRGQRQPHPPGPHANHNLHLSQPPPLPAQPGAESSPRRRVESGWPPPGGARRERVSSPRTPIPGSQPGSGSLS</sequence>
<dbReference type="Ensembl" id="ENSUMAT00000022216.1">
    <property type="protein sequence ID" value="ENSUMAP00000018784.1"/>
    <property type="gene ID" value="ENSUMAG00000013788.1"/>
</dbReference>
<reference evidence="2" key="1">
    <citation type="submission" date="2019-03" db="UniProtKB">
        <authorList>
            <consortium name="Ensembl"/>
        </authorList>
    </citation>
    <scope>IDENTIFICATION</scope>
</reference>
<feature type="region of interest" description="Disordered" evidence="1">
    <location>
        <begin position="1"/>
        <end position="29"/>
    </location>
</feature>
<organism evidence="2">
    <name type="scientific">Ursus maritimus</name>
    <name type="common">Polar bear</name>
    <name type="synonym">Thalarctos maritimus</name>
    <dbReference type="NCBI Taxonomy" id="29073"/>
    <lineage>
        <taxon>Eukaryota</taxon>
        <taxon>Metazoa</taxon>
        <taxon>Chordata</taxon>
        <taxon>Craniata</taxon>
        <taxon>Vertebrata</taxon>
        <taxon>Euteleostomi</taxon>
        <taxon>Mammalia</taxon>
        <taxon>Eutheria</taxon>
        <taxon>Laurasiatheria</taxon>
        <taxon>Carnivora</taxon>
        <taxon>Caniformia</taxon>
        <taxon>Ursidae</taxon>
        <taxon>Ursus</taxon>
    </lineage>
</organism>
<proteinExistence type="predicted"/>
<feature type="region of interest" description="Disordered" evidence="1">
    <location>
        <begin position="56"/>
        <end position="133"/>
    </location>
</feature>
<evidence type="ECO:0000313" key="2">
    <source>
        <dbReference type="Ensembl" id="ENSUMAP00000018784"/>
    </source>
</evidence>
<dbReference type="InterPro" id="IPR047340">
    <property type="entry name" value="RUNDC3A_B"/>
</dbReference>
<feature type="compositionally biased region" description="Polar residues" evidence="1">
    <location>
        <begin position="1"/>
        <end position="17"/>
    </location>
</feature>
<dbReference type="AlphaFoldDB" id="A0A452UCX1"/>
<dbReference type="PANTHER" id="PTHR46251:SF4">
    <property type="entry name" value="RUN DOMAIN-CONTAINING PROTEIN 3A"/>
    <property type="match status" value="1"/>
</dbReference>
<dbReference type="GO" id="GO:0010753">
    <property type="term" value="P:positive regulation of cGMP-mediated signaling"/>
    <property type="evidence" value="ECO:0007669"/>
    <property type="project" value="TreeGrafter"/>
</dbReference>
<dbReference type="PANTHER" id="PTHR46251">
    <property type="entry name" value="RUN DOMAIN-CONTAINING 3 PROTEIN RUNDC3"/>
    <property type="match status" value="1"/>
</dbReference>